<evidence type="ECO:0000259" key="8">
    <source>
        <dbReference type="PROSITE" id="PS50835"/>
    </source>
</evidence>
<evidence type="ECO:0000256" key="2">
    <source>
        <dbReference type="ARBA" id="ARBA00022475"/>
    </source>
</evidence>
<evidence type="ECO:0000313" key="10">
    <source>
        <dbReference type="Proteomes" id="UP000316079"/>
    </source>
</evidence>
<accession>A0A553MZV0</accession>
<feature type="domain" description="Ig-like" evidence="8">
    <location>
        <begin position="1"/>
        <end position="81"/>
    </location>
</feature>
<dbReference type="GO" id="GO:0009617">
    <property type="term" value="P:response to bacterium"/>
    <property type="evidence" value="ECO:0007669"/>
    <property type="project" value="TreeGrafter"/>
</dbReference>
<dbReference type="InterPro" id="IPR036179">
    <property type="entry name" value="Ig-like_dom_sf"/>
</dbReference>
<dbReference type="EMBL" id="SRMA01027173">
    <property type="protein sequence ID" value="TRY58713.1"/>
    <property type="molecule type" value="Genomic_DNA"/>
</dbReference>
<evidence type="ECO:0000256" key="6">
    <source>
        <dbReference type="ARBA" id="ARBA00023157"/>
    </source>
</evidence>
<reference evidence="9 10" key="1">
    <citation type="journal article" date="2019" name="Sci. Data">
        <title>Hybrid genome assembly and annotation of Danionella translucida.</title>
        <authorList>
            <person name="Kadobianskyi M."/>
            <person name="Schulze L."/>
            <person name="Schuelke M."/>
            <person name="Judkewitz B."/>
        </authorList>
    </citation>
    <scope>NUCLEOTIDE SEQUENCE [LARGE SCALE GENOMIC DNA]</scope>
    <source>
        <strain evidence="9 10">Bolton</strain>
    </source>
</reference>
<keyword evidence="4" id="KW-0391">Immunity</keyword>
<dbReference type="Proteomes" id="UP000316079">
    <property type="component" value="Unassembled WGS sequence"/>
</dbReference>
<keyword evidence="3" id="KW-0732">Signal</keyword>
<keyword evidence="6" id="KW-1015">Disulfide bond</keyword>
<protein>
    <recommendedName>
        <fullName evidence="8">Ig-like domain-containing protein</fullName>
    </recommendedName>
</protein>
<evidence type="ECO:0000256" key="3">
    <source>
        <dbReference type="ARBA" id="ARBA00022729"/>
    </source>
</evidence>
<sequence length="130" mass="15113">MWCSHNLSFTGNIYWFKQTDNNVPITILHTLYTESLTKYEPIYYNGFTEDHLVMNIFKKNTSLTINHVTTSDSGFYFCGASFFYLKFSNGTRLEIQGDGRQRDKQEEDSVEYAAVHFSSRSMKPCSRNTS</sequence>
<comment type="subcellular location">
    <subcellularLocation>
        <location evidence="1">Cell membrane</location>
    </subcellularLocation>
</comment>
<dbReference type="GO" id="GO:0005886">
    <property type="term" value="C:plasma membrane"/>
    <property type="evidence" value="ECO:0007669"/>
    <property type="project" value="UniProtKB-SubCell"/>
</dbReference>
<dbReference type="SUPFAM" id="SSF48726">
    <property type="entry name" value="Immunoglobulin"/>
    <property type="match status" value="1"/>
</dbReference>
<proteinExistence type="predicted"/>
<evidence type="ECO:0000256" key="5">
    <source>
        <dbReference type="ARBA" id="ARBA00023136"/>
    </source>
</evidence>
<keyword evidence="5" id="KW-0472">Membrane</keyword>
<evidence type="ECO:0000256" key="7">
    <source>
        <dbReference type="ARBA" id="ARBA00023180"/>
    </source>
</evidence>
<dbReference type="OrthoDB" id="9932608at2759"/>
<dbReference type="PANTHER" id="PTHR19433">
    <property type="entry name" value="T-CELL RECEPTOR ALPHA CHAIN V REGION-RELATED"/>
    <property type="match status" value="1"/>
</dbReference>
<dbReference type="Pfam" id="PF07686">
    <property type="entry name" value="V-set"/>
    <property type="match status" value="1"/>
</dbReference>
<dbReference type="Gene3D" id="2.60.40.10">
    <property type="entry name" value="Immunoglobulins"/>
    <property type="match status" value="1"/>
</dbReference>
<keyword evidence="7" id="KW-0325">Glycoprotein</keyword>
<keyword evidence="10" id="KW-1185">Reference proteome</keyword>
<dbReference type="InterPro" id="IPR007110">
    <property type="entry name" value="Ig-like_dom"/>
</dbReference>
<evidence type="ECO:0000313" key="9">
    <source>
        <dbReference type="EMBL" id="TRY58713.1"/>
    </source>
</evidence>
<dbReference type="InterPro" id="IPR013106">
    <property type="entry name" value="Ig_V-set"/>
</dbReference>
<dbReference type="PROSITE" id="PS50835">
    <property type="entry name" value="IG_LIKE"/>
    <property type="match status" value="1"/>
</dbReference>
<dbReference type="GO" id="GO:0002376">
    <property type="term" value="P:immune system process"/>
    <property type="evidence" value="ECO:0007669"/>
    <property type="project" value="UniProtKB-KW"/>
</dbReference>
<dbReference type="PANTHER" id="PTHR19433:SF111">
    <property type="entry name" value="T CELL RECEPTOR ALPHA VARIABLE 4"/>
    <property type="match status" value="1"/>
</dbReference>
<evidence type="ECO:0000256" key="1">
    <source>
        <dbReference type="ARBA" id="ARBA00004236"/>
    </source>
</evidence>
<evidence type="ECO:0000256" key="4">
    <source>
        <dbReference type="ARBA" id="ARBA00022859"/>
    </source>
</evidence>
<organism evidence="9 10">
    <name type="scientific">Danionella cerebrum</name>
    <dbReference type="NCBI Taxonomy" id="2873325"/>
    <lineage>
        <taxon>Eukaryota</taxon>
        <taxon>Metazoa</taxon>
        <taxon>Chordata</taxon>
        <taxon>Craniata</taxon>
        <taxon>Vertebrata</taxon>
        <taxon>Euteleostomi</taxon>
        <taxon>Actinopterygii</taxon>
        <taxon>Neopterygii</taxon>
        <taxon>Teleostei</taxon>
        <taxon>Ostariophysi</taxon>
        <taxon>Cypriniformes</taxon>
        <taxon>Danionidae</taxon>
        <taxon>Danioninae</taxon>
        <taxon>Danionella</taxon>
    </lineage>
</organism>
<comment type="caution">
    <text evidence="9">The sequence shown here is derived from an EMBL/GenBank/DDBJ whole genome shotgun (WGS) entry which is preliminary data.</text>
</comment>
<name>A0A553MZV0_9TELE</name>
<dbReference type="InterPro" id="IPR052051">
    <property type="entry name" value="TCR_complex_component"/>
</dbReference>
<dbReference type="InterPro" id="IPR013783">
    <property type="entry name" value="Ig-like_fold"/>
</dbReference>
<keyword evidence="2" id="KW-1003">Cell membrane</keyword>
<dbReference type="AlphaFoldDB" id="A0A553MZV0"/>
<gene>
    <name evidence="9" type="ORF">DNTS_001266</name>
</gene>